<organism evidence="8 9">
    <name type="scientific">Sphingomonas glacialis</name>
    <dbReference type="NCBI Taxonomy" id="658225"/>
    <lineage>
        <taxon>Bacteria</taxon>
        <taxon>Pseudomonadati</taxon>
        <taxon>Pseudomonadota</taxon>
        <taxon>Alphaproteobacteria</taxon>
        <taxon>Sphingomonadales</taxon>
        <taxon>Sphingomonadaceae</taxon>
        <taxon>Sphingomonas</taxon>
    </lineage>
</organism>
<evidence type="ECO:0000313" key="9">
    <source>
        <dbReference type="Proteomes" id="UP000319931"/>
    </source>
</evidence>
<dbReference type="Pfam" id="PF01266">
    <property type="entry name" value="DAO"/>
    <property type="match status" value="1"/>
</dbReference>
<evidence type="ECO:0000256" key="1">
    <source>
        <dbReference type="ARBA" id="ARBA00001974"/>
    </source>
</evidence>
<evidence type="ECO:0000256" key="2">
    <source>
        <dbReference type="ARBA" id="ARBA00010790"/>
    </source>
</evidence>
<feature type="domain" description="Glucose-methanol-choline oxidoreductase C-terminal" evidence="7">
    <location>
        <begin position="411"/>
        <end position="536"/>
    </location>
</feature>
<dbReference type="PANTHER" id="PTHR42784:SF1">
    <property type="entry name" value="PYRANOSE 2-OXIDASE"/>
    <property type="match status" value="1"/>
</dbReference>
<evidence type="ECO:0000256" key="5">
    <source>
        <dbReference type="ARBA" id="ARBA00023002"/>
    </source>
</evidence>
<dbReference type="AlphaFoldDB" id="A0A502FJ97"/>
<evidence type="ECO:0000256" key="4">
    <source>
        <dbReference type="ARBA" id="ARBA00022827"/>
    </source>
</evidence>
<dbReference type="SUPFAM" id="SSF54373">
    <property type="entry name" value="FAD-linked reductases, C-terminal domain"/>
    <property type="match status" value="1"/>
</dbReference>
<name>A0A502FJ97_9SPHN</name>
<reference evidence="8 9" key="1">
    <citation type="journal article" date="2019" name="Environ. Microbiol.">
        <title>Species interactions and distinct microbial communities in high Arctic permafrost affected cryosols are associated with the CH4 and CO2 gas fluxes.</title>
        <authorList>
            <person name="Altshuler I."/>
            <person name="Hamel J."/>
            <person name="Turney S."/>
            <person name="Magnuson E."/>
            <person name="Levesque R."/>
            <person name="Greer C."/>
            <person name="Whyte L.G."/>
        </authorList>
    </citation>
    <scope>NUCLEOTIDE SEQUENCE [LARGE SCALE GENOMIC DNA]</scope>
    <source>
        <strain evidence="8 9">E6.1</strain>
    </source>
</reference>
<dbReference type="InterPro" id="IPR036188">
    <property type="entry name" value="FAD/NAD-bd_sf"/>
</dbReference>
<protein>
    <submittedName>
        <fullName evidence="8">GMC family oxidoreductase</fullName>
    </submittedName>
</protein>
<keyword evidence="9" id="KW-1185">Reference proteome</keyword>
<evidence type="ECO:0000259" key="6">
    <source>
        <dbReference type="Pfam" id="PF01266"/>
    </source>
</evidence>
<dbReference type="Pfam" id="PF05199">
    <property type="entry name" value="GMC_oxred_C"/>
    <property type="match status" value="1"/>
</dbReference>
<dbReference type="PANTHER" id="PTHR42784">
    <property type="entry name" value="PYRANOSE 2-OXIDASE"/>
    <property type="match status" value="1"/>
</dbReference>
<accession>A0A502FJ97</accession>
<sequence>MIVNMTDLPDTPAIAGSVCVVGAGPVGIALALRLAELGRDVVLLEAGGTTHDASKQDAYRGTVTDPALHYPLDEYRERRLGGTSTIWGGRCMPLDPIDFAPRDWIPDSGWPIGPDALAAYYPDANRLCEAGAFAYTLDAAFPDVRKPMIAGFAGQHFTSDTLERFSCPTDFGKRYRDRLAQSPRIRVLLGAAVTHIALNADGTAVTGLSVRTDAGATVPIVAQAYVLATGGLETARLLLASRDVQPSGIGNAHDVVGRYYMCHLAGTIGAFHATGAVWHGYDMAADGSYCRRRLALTAETQTAQRIGNFVARLHHPRIADPAHGASVLSALYLGRMLVPAHYRKRLADEGAGGIATTARHAWNIARDPLAVAGFAKQMLVDRRLAERKFPSVVVAPKNNVYSLDFHAEQEPQPDSRVTLGEDRDAFGMPRLTVDWRYTRGDVTTVQTALALLSDDLARSGCGRFDFDPDMVETEMTRYGAYGGHHIGTARMGDDPRRSVVDKDCRVHGIANLHLAGAAVFPTSSQANPTLTAVALALRLADRLQVGAA</sequence>
<evidence type="ECO:0000313" key="8">
    <source>
        <dbReference type="EMBL" id="TPG49464.1"/>
    </source>
</evidence>
<proteinExistence type="inferred from homology"/>
<keyword evidence="4" id="KW-0274">FAD</keyword>
<dbReference type="GO" id="GO:0016614">
    <property type="term" value="F:oxidoreductase activity, acting on CH-OH group of donors"/>
    <property type="evidence" value="ECO:0007669"/>
    <property type="project" value="InterPro"/>
</dbReference>
<dbReference type="InterPro" id="IPR006076">
    <property type="entry name" value="FAD-dep_OxRdtase"/>
</dbReference>
<gene>
    <name evidence="8" type="ORF">EAH76_19230</name>
</gene>
<dbReference type="Proteomes" id="UP000319931">
    <property type="component" value="Unassembled WGS sequence"/>
</dbReference>
<feature type="domain" description="FAD dependent oxidoreductase" evidence="6">
    <location>
        <begin position="18"/>
        <end position="236"/>
    </location>
</feature>
<evidence type="ECO:0000259" key="7">
    <source>
        <dbReference type="Pfam" id="PF05199"/>
    </source>
</evidence>
<dbReference type="OrthoDB" id="9798604at2"/>
<dbReference type="SUPFAM" id="SSF51905">
    <property type="entry name" value="FAD/NAD(P)-binding domain"/>
    <property type="match status" value="1"/>
</dbReference>
<comment type="similarity">
    <text evidence="2">Belongs to the GMC oxidoreductase family.</text>
</comment>
<dbReference type="EMBL" id="RCZC01000007">
    <property type="protein sequence ID" value="TPG49464.1"/>
    <property type="molecule type" value="Genomic_DNA"/>
</dbReference>
<keyword evidence="5" id="KW-0560">Oxidoreductase</keyword>
<comment type="cofactor">
    <cofactor evidence="1">
        <name>FAD</name>
        <dbReference type="ChEBI" id="CHEBI:57692"/>
    </cofactor>
</comment>
<dbReference type="InterPro" id="IPR007867">
    <property type="entry name" value="GMC_OxRtase_C"/>
</dbReference>
<dbReference type="Gene3D" id="3.50.50.60">
    <property type="entry name" value="FAD/NAD(P)-binding domain"/>
    <property type="match status" value="2"/>
</dbReference>
<keyword evidence="3" id="KW-0285">Flavoprotein</keyword>
<comment type="caution">
    <text evidence="8">The sequence shown here is derived from an EMBL/GenBank/DDBJ whole genome shotgun (WGS) entry which is preliminary data.</text>
</comment>
<evidence type="ECO:0000256" key="3">
    <source>
        <dbReference type="ARBA" id="ARBA00022630"/>
    </source>
</evidence>
<dbReference type="InterPro" id="IPR051473">
    <property type="entry name" value="P2Ox-like"/>
</dbReference>